<proteinExistence type="predicted"/>
<dbReference type="OrthoDB" id="5740644at2"/>
<name>A0A5C9A2A6_9GAMM</name>
<dbReference type="Proteomes" id="UP000321933">
    <property type="component" value="Unassembled WGS sequence"/>
</dbReference>
<protein>
    <submittedName>
        <fullName evidence="1">Uncharacterized protein</fullName>
    </submittedName>
</protein>
<evidence type="ECO:0000313" key="2">
    <source>
        <dbReference type="Proteomes" id="UP000321933"/>
    </source>
</evidence>
<dbReference type="EMBL" id="VRYZ01000001">
    <property type="protein sequence ID" value="TXS95013.1"/>
    <property type="molecule type" value="Genomic_DNA"/>
</dbReference>
<evidence type="ECO:0000313" key="1">
    <source>
        <dbReference type="EMBL" id="TXS95013.1"/>
    </source>
</evidence>
<reference evidence="1 2" key="1">
    <citation type="submission" date="2019-08" db="EMBL/GenBank/DDBJ databases">
        <title>Parahaliea maris sp. nov., isolated from the surface seawater.</title>
        <authorList>
            <person name="Liu Y."/>
        </authorList>
    </citation>
    <scope>NUCLEOTIDE SEQUENCE [LARGE SCALE GENOMIC DNA]</scope>
    <source>
        <strain evidence="1 2">S2-26</strain>
    </source>
</reference>
<gene>
    <name evidence="1" type="ORF">FVW59_03695</name>
</gene>
<keyword evidence="2" id="KW-1185">Reference proteome</keyword>
<organism evidence="1 2">
    <name type="scientific">Parahaliea aestuarii</name>
    <dbReference type="NCBI Taxonomy" id="1852021"/>
    <lineage>
        <taxon>Bacteria</taxon>
        <taxon>Pseudomonadati</taxon>
        <taxon>Pseudomonadota</taxon>
        <taxon>Gammaproteobacteria</taxon>
        <taxon>Cellvibrionales</taxon>
        <taxon>Halieaceae</taxon>
        <taxon>Parahaliea</taxon>
    </lineage>
</organism>
<dbReference type="RefSeq" id="WP_148062853.1">
    <property type="nucleotide sequence ID" value="NZ_VRYZ01000001.1"/>
</dbReference>
<comment type="caution">
    <text evidence="1">The sequence shown here is derived from an EMBL/GenBank/DDBJ whole genome shotgun (WGS) entry which is preliminary data.</text>
</comment>
<accession>A0A5C9A2A6</accession>
<dbReference type="AlphaFoldDB" id="A0A5C9A2A6"/>
<sequence>MTTNTSNTFNASELCSRKLWQLVNTRRNISDAELRQAVRELSERRHYLQELQGLKALDRLEQH</sequence>